<keyword evidence="6 9" id="KW-1133">Transmembrane helix</keyword>
<feature type="transmembrane region" description="Helical" evidence="9">
    <location>
        <begin position="20"/>
        <end position="44"/>
    </location>
</feature>
<evidence type="ECO:0000313" key="11">
    <source>
        <dbReference type="EMBL" id="MUG72378.1"/>
    </source>
</evidence>
<keyword evidence="3" id="KW-1003">Cell membrane</keyword>
<evidence type="ECO:0000256" key="3">
    <source>
        <dbReference type="ARBA" id="ARBA00022475"/>
    </source>
</evidence>
<feature type="transmembrane region" description="Helical" evidence="9">
    <location>
        <begin position="94"/>
        <end position="116"/>
    </location>
</feature>
<reference evidence="11 12" key="1">
    <citation type="submission" date="2019-11" db="EMBL/GenBank/DDBJ databases">
        <title>Draft genome sequences of five Paenibacillus species of dairy origin.</title>
        <authorList>
            <person name="Olajide A.M."/>
            <person name="Chen S."/>
            <person name="Lapointe G."/>
        </authorList>
    </citation>
    <scope>NUCLEOTIDE SEQUENCE [LARGE SCALE GENOMIC DNA]</scope>
    <source>
        <strain evidence="11 12">2CS3</strain>
    </source>
</reference>
<evidence type="ECO:0000256" key="5">
    <source>
        <dbReference type="ARBA" id="ARBA00022692"/>
    </source>
</evidence>
<evidence type="ECO:0000256" key="7">
    <source>
        <dbReference type="ARBA" id="ARBA00023136"/>
    </source>
</evidence>
<evidence type="ECO:0000313" key="12">
    <source>
        <dbReference type="Proteomes" id="UP000450917"/>
    </source>
</evidence>
<comment type="caution">
    <text evidence="11">The sequence shown here is derived from an EMBL/GenBank/DDBJ whole genome shotgun (WGS) entry which is preliminary data.</text>
</comment>
<evidence type="ECO:0000256" key="4">
    <source>
        <dbReference type="ARBA" id="ARBA00022519"/>
    </source>
</evidence>
<feature type="transmembrane region" description="Helical" evidence="9">
    <location>
        <begin position="136"/>
        <end position="156"/>
    </location>
</feature>
<dbReference type="Pfam" id="PF04290">
    <property type="entry name" value="DctQ"/>
    <property type="match status" value="1"/>
</dbReference>
<comment type="subcellular location">
    <subcellularLocation>
        <location evidence="1">Cell inner membrane</location>
        <topology evidence="1">Multi-pass membrane protein</topology>
    </subcellularLocation>
</comment>
<dbReference type="Proteomes" id="UP000450917">
    <property type="component" value="Unassembled WGS sequence"/>
</dbReference>
<keyword evidence="5 9" id="KW-0812">Transmembrane</keyword>
<dbReference type="EMBL" id="WNZX01000014">
    <property type="protein sequence ID" value="MUG72378.1"/>
    <property type="molecule type" value="Genomic_DNA"/>
</dbReference>
<feature type="transmembrane region" description="Helical" evidence="9">
    <location>
        <begin position="56"/>
        <end position="73"/>
    </location>
</feature>
<dbReference type="PANTHER" id="PTHR35011">
    <property type="entry name" value="2,3-DIKETO-L-GULONATE TRAP TRANSPORTER SMALL PERMEASE PROTEIN YIAM"/>
    <property type="match status" value="1"/>
</dbReference>
<dbReference type="AlphaFoldDB" id="A0A7X2ZCM1"/>
<keyword evidence="7 9" id="KW-0472">Membrane</keyword>
<organism evidence="11 12">
    <name type="scientific">Paenibacillus validus</name>
    <dbReference type="NCBI Taxonomy" id="44253"/>
    <lineage>
        <taxon>Bacteria</taxon>
        <taxon>Bacillati</taxon>
        <taxon>Bacillota</taxon>
        <taxon>Bacilli</taxon>
        <taxon>Bacillales</taxon>
        <taxon>Paenibacillaceae</taxon>
        <taxon>Paenibacillus</taxon>
    </lineage>
</organism>
<dbReference type="RefSeq" id="WP_127609646.1">
    <property type="nucleotide sequence ID" value="NZ_JARTHJ010000088.1"/>
</dbReference>
<name>A0A7X2ZCM1_9BACL</name>
<keyword evidence="12" id="KW-1185">Reference proteome</keyword>
<evidence type="ECO:0000256" key="8">
    <source>
        <dbReference type="ARBA" id="ARBA00038436"/>
    </source>
</evidence>
<dbReference type="InterPro" id="IPR055348">
    <property type="entry name" value="DctQ"/>
</dbReference>
<evidence type="ECO:0000256" key="1">
    <source>
        <dbReference type="ARBA" id="ARBA00004429"/>
    </source>
</evidence>
<proteinExistence type="inferred from homology"/>
<evidence type="ECO:0000256" key="9">
    <source>
        <dbReference type="SAM" id="Phobius"/>
    </source>
</evidence>
<evidence type="ECO:0000256" key="2">
    <source>
        <dbReference type="ARBA" id="ARBA00022448"/>
    </source>
</evidence>
<evidence type="ECO:0000256" key="6">
    <source>
        <dbReference type="ARBA" id="ARBA00022989"/>
    </source>
</evidence>
<keyword evidence="4" id="KW-0997">Cell inner membrane</keyword>
<gene>
    <name evidence="11" type="ORF">GNP93_17035</name>
</gene>
<feature type="domain" description="Tripartite ATP-independent periplasmic transporters DctQ component" evidence="10">
    <location>
        <begin position="32"/>
        <end position="164"/>
    </location>
</feature>
<keyword evidence="2" id="KW-0813">Transport</keyword>
<accession>A0A7X2ZCM1</accession>
<dbReference type="GO" id="GO:0005886">
    <property type="term" value="C:plasma membrane"/>
    <property type="evidence" value="ECO:0007669"/>
    <property type="project" value="UniProtKB-SubCell"/>
</dbReference>
<protein>
    <submittedName>
        <fullName evidence="11">TRAP transporter small permease subunit</fullName>
    </submittedName>
</protein>
<sequence>MKFRKMVHQFDRALSQIEVVFMAIAAILLFVMIFTVCFSVVGRYFLGIPAAWTVELSEYIMVFLAFLSASWVLRKDGHVRLDLLLNTLSPSKQLLFNRITAIIAAIACGLFFWFSLKATIDNYQRDVISYNILNTPKYLVLLPIPLGSLLLTLRYIRNILSDFKI</sequence>
<dbReference type="InterPro" id="IPR007387">
    <property type="entry name" value="TRAP_DctQ"/>
</dbReference>
<comment type="similarity">
    <text evidence="8">Belongs to the TRAP transporter small permease family.</text>
</comment>
<evidence type="ECO:0000259" key="10">
    <source>
        <dbReference type="Pfam" id="PF04290"/>
    </source>
</evidence>